<protein>
    <submittedName>
        <fullName evidence="2">CoA transferase</fullName>
    </submittedName>
</protein>
<evidence type="ECO:0000256" key="1">
    <source>
        <dbReference type="ARBA" id="ARBA00022679"/>
    </source>
</evidence>
<dbReference type="PANTHER" id="PTHR48207">
    <property type="entry name" value="SUCCINATE--HYDROXYMETHYLGLUTARATE COA-TRANSFERASE"/>
    <property type="match status" value="1"/>
</dbReference>
<dbReference type="Gene3D" id="3.30.1540.10">
    <property type="entry name" value="formyl-coa transferase, domain 3"/>
    <property type="match status" value="1"/>
</dbReference>
<dbReference type="InterPro" id="IPR023606">
    <property type="entry name" value="CoA-Trfase_III_dom_1_sf"/>
</dbReference>
<dbReference type="InterPro" id="IPR044855">
    <property type="entry name" value="CoA-Trfase_III_dom3_sf"/>
</dbReference>
<dbReference type="AlphaFoldDB" id="A0A7Y6NKC4"/>
<dbReference type="Gene3D" id="3.40.50.10540">
    <property type="entry name" value="Crotonobetainyl-coa:carnitine coa-transferase, domain 1"/>
    <property type="match status" value="1"/>
</dbReference>
<dbReference type="Pfam" id="PF02515">
    <property type="entry name" value="CoA_transf_3"/>
    <property type="match status" value="1"/>
</dbReference>
<keyword evidence="1 2" id="KW-0808">Transferase</keyword>
<comment type="caution">
    <text evidence="2">The sequence shown here is derived from an EMBL/GenBank/DDBJ whole genome shotgun (WGS) entry which is preliminary data.</text>
</comment>
<gene>
    <name evidence="2" type="ORF">HQN59_02865</name>
</gene>
<accession>A0A7Y6NKC4</accession>
<evidence type="ECO:0000313" key="3">
    <source>
        <dbReference type="Proteomes" id="UP000529637"/>
    </source>
</evidence>
<dbReference type="RefSeq" id="WP_176065830.1">
    <property type="nucleotide sequence ID" value="NZ_JABWMJ010000001.1"/>
</dbReference>
<dbReference type="SUPFAM" id="SSF89796">
    <property type="entry name" value="CoA-transferase family III (CaiB/BaiF)"/>
    <property type="match status" value="1"/>
</dbReference>
<dbReference type="PANTHER" id="PTHR48207:SF4">
    <property type="entry name" value="BLL6097 PROTEIN"/>
    <property type="match status" value="1"/>
</dbReference>
<dbReference type="EMBL" id="JABWMJ010000001">
    <property type="protein sequence ID" value="NUZ04694.1"/>
    <property type="molecule type" value="Genomic_DNA"/>
</dbReference>
<dbReference type="InterPro" id="IPR050483">
    <property type="entry name" value="CoA-transferase_III_domain"/>
</dbReference>
<dbReference type="Proteomes" id="UP000529637">
    <property type="component" value="Unassembled WGS sequence"/>
</dbReference>
<proteinExistence type="predicted"/>
<name>A0A7Y6NKC4_9BURK</name>
<reference evidence="2 3" key="1">
    <citation type="submission" date="2020-06" db="EMBL/GenBank/DDBJ databases">
        <title>Schlegella sp. ID0723 isolated from air conditioner.</title>
        <authorList>
            <person name="Kim D.Y."/>
            <person name="Kim D.-U."/>
        </authorList>
    </citation>
    <scope>NUCLEOTIDE SEQUENCE [LARGE SCALE GENOMIC DNA]</scope>
    <source>
        <strain evidence="2 3">ID0723</strain>
    </source>
</reference>
<dbReference type="GO" id="GO:0008410">
    <property type="term" value="F:CoA-transferase activity"/>
    <property type="evidence" value="ECO:0007669"/>
    <property type="project" value="TreeGrafter"/>
</dbReference>
<dbReference type="InterPro" id="IPR003673">
    <property type="entry name" value="CoA-Trfase_fam_III"/>
</dbReference>
<keyword evidence="3" id="KW-1185">Reference proteome</keyword>
<organism evidence="2 3">
    <name type="scientific">Piscinibacter koreensis</name>
    <dbReference type="NCBI Taxonomy" id="2742824"/>
    <lineage>
        <taxon>Bacteria</taxon>
        <taxon>Pseudomonadati</taxon>
        <taxon>Pseudomonadota</taxon>
        <taxon>Betaproteobacteria</taxon>
        <taxon>Burkholderiales</taxon>
        <taxon>Sphaerotilaceae</taxon>
        <taxon>Piscinibacter</taxon>
    </lineage>
</organism>
<sequence>MPDAATIRQPSGATPGEGPLAGMRVLEMGSTVAGPFCGRLLADFGAEVIKIEPAEGDPVRTMGKRFEGKSLYAASIFRNKQLVSIDLRQPEGQRLAADLTAASDVVVENFKPGGLEKWGLGWSDLSARNPGLVMVRISGFGQDGPYSQRAGYGVVGEAMSGLRHLTGDPDRPPSRVAVSMTDYITGLYAAFGAALALLARARTGRGQYIDAALYESAFSFMEPWIPAYQKLGHVATRTGSRLPESTPNNLYPTGDDSFIHITAMGDAVFRRLVGTMGRPELASDPRFADGVSRSAHHEVLDELIGEWTSERRLADLESVLAAAGVPATRIYTIADIFADPHFAARRSIVEAPDDALGGVAMATVVPRLSATPGAVRHAGHRVGQDTRRVLAGVLGLSNERIDALAAAGVVTCDDRQTGEQPA</sequence>
<evidence type="ECO:0000313" key="2">
    <source>
        <dbReference type="EMBL" id="NUZ04694.1"/>
    </source>
</evidence>